<dbReference type="AlphaFoldDB" id="A0A1M6G4D2"/>
<reference evidence="2 3" key="1">
    <citation type="submission" date="2016-11" db="EMBL/GenBank/DDBJ databases">
        <authorList>
            <person name="Jaros S."/>
            <person name="Januszkiewicz K."/>
            <person name="Wedrychowicz H."/>
        </authorList>
    </citation>
    <scope>NUCLEOTIDE SEQUENCE [LARGE SCALE GENOMIC DNA]</scope>
    <source>
        <strain evidence="2 3">CGMCC 1.8863</strain>
    </source>
</reference>
<evidence type="ECO:0000313" key="3">
    <source>
        <dbReference type="Proteomes" id="UP000184231"/>
    </source>
</evidence>
<proteinExistence type="predicted"/>
<dbReference type="OrthoDB" id="1414892at2"/>
<dbReference type="EMBL" id="FQYX01000010">
    <property type="protein sequence ID" value="SHJ04754.1"/>
    <property type="molecule type" value="Genomic_DNA"/>
</dbReference>
<feature type="signal peptide" evidence="1">
    <location>
        <begin position="1"/>
        <end position="27"/>
    </location>
</feature>
<evidence type="ECO:0008006" key="4">
    <source>
        <dbReference type="Google" id="ProtNLM"/>
    </source>
</evidence>
<dbReference type="Proteomes" id="UP000184231">
    <property type="component" value="Unassembled WGS sequence"/>
</dbReference>
<name>A0A1M6G4D2_9FLAO</name>
<dbReference type="RefSeq" id="WP_072764226.1">
    <property type="nucleotide sequence ID" value="NZ_FQYX01000010.1"/>
</dbReference>
<keyword evidence="3" id="KW-1185">Reference proteome</keyword>
<evidence type="ECO:0000313" key="2">
    <source>
        <dbReference type="EMBL" id="SHJ04754.1"/>
    </source>
</evidence>
<keyword evidence="1" id="KW-0732">Signal</keyword>
<feature type="chain" id="PRO_5013223356" description="YD repeat-containing protein" evidence="1">
    <location>
        <begin position="28"/>
        <end position="314"/>
    </location>
</feature>
<accession>A0A1M6G4D2</accession>
<sequence>MEKKIVTAIFCALLSVGTLFFAPVAMAQELEVFTVKDFDLKGPVQSCMVITSYGKEEYVFNKQGYLIKSVTRYNESDYDITIYKLQGNSVLEKRLENYRDGQFVKNTSIANFYKTDTTDVKKVTERIFSYDKEFLDQYEYVYNEAGKLKTIKRMNDSGIDETTVTYEEKNGAFTKTFYLNDVILKTVTTATIKASNKKEQKKVHTKEYLEGEPHLAFEQIYSNNGALLYEKKEVYREEQNGFVPLESKFYTYDANNVLVSVKTKKGKAESVKNYIYQFDSGEKGNWIRQVITPDNTYISRKIKYFENEGVKSKK</sequence>
<protein>
    <recommendedName>
        <fullName evidence="4">YD repeat-containing protein</fullName>
    </recommendedName>
</protein>
<gene>
    <name evidence="2" type="ORF">SAMN04487911_11022</name>
</gene>
<organism evidence="2 3">
    <name type="scientific">Arenibacter nanhaiticus</name>
    <dbReference type="NCBI Taxonomy" id="558155"/>
    <lineage>
        <taxon>Bacteria</taxon>
        <taxon>Pseudomonadati</taxon>
        <taxon>Bacteroidota</taxon>
        <taxon>Flavobacteriia</taxon>
        <taxon>Flavobacteriales</taxon>
        <taxon>Flavobacteriaceae</taxon>
        <taxon>Arenibacter</taxon>
    </lineage>
</organism>
<evidence type="ECO:0000256" key="1">
    <source>
        <dbReference type="SAM" id="SignalP"/>
    </source>
</evidence>